<reference evidence="2" key="2">
    <citation type="submission" date="2022-06" db="UniProtKB">
        <authorList>
            <consortium name="EnsemblMetazoa"/>
        </authorList>
    </citation>
    <scope>IDENTIFICATION</scope>
    <source>
        <strain evidence="2">DF5081</strain>
    </source>
</reference>
<protein>
    <submittedName>
        <fullName evidence="2">Uncharacterized protein</fullName>
    </submittedName>
</protein>
<accession>A0A8R1IZG7</accession>
<sequence length="107" mass="11756">MSEMKFNKDVENEPRDTSETRIGEEPGSEVPATQSTGLRPNTAAGADESPADEEESTLLEKSVEDIPPISEELKKEILGRGPPSQQEGFSTEHPNSEPKTTDIRLLY</sequence>
<name>A0A8R1IZG7_CAEJA</name>
<evidence type="ECO:0000313" key="3">
    <source>
        <dbReference type="Proteomes" id="UP000005237"/>
    </source>
</evidence>
<proteinExistence type="predicted"/>
<evidence type="ECO:0000256" key="1">
    <source>
        <dbReference type="SAM" id="MobiDB-lite"/>
    </source>
</evidence>
<dbReference type="EnsemblMetazoa" id="CJA40249b.1">
    <property type="protein sequence ID" value="CJA40249b.1"/>
    <property type="gene ID" value="WBGene00216097"/>
</dbReference>
<feature type="compositionally biased region" description="Basic and acidic residues" evidence="1">
    <location>
        <begin position="94"/>
        <end position="107"/>
    </location>
</feature>
<feature type="compositionally biased region" description="Basic and acidic residues" evidence="1">
    <location>
        <begin position="1"/>
        <end position="24"/>
    </location>
</feature>
<dbReference type="AlphaFoldDB" id="A0A8R1IZG7"/>
<keyword evidence="3" id="KW-1185">Reference proteome</keyword>
<organism evidence="2 3">
    <name type="scientific">Caenorhabditis japonica</name>
    <dbReference type="NCBI Taxonomy" id="281687"/>
    <lineage>
        <taxon>Eukaryota</taxon>
        <taxon>Metazoa</taxon>
        <taxon>Ecdysozoa</taxon>
        <taxon>Nematoda</taxon>
        <taxon>Chromadorea</taxon>
        <taxon>Rhabditida</taxon>
        <taxon>Rhabditina</taxon>
        <taxon>Rhabditomorpha</taxon>
        <taxon>Rhabditoidea</taxon>
        <taxon>Rhabditidae</taxon>
        <taxon>Peloderinae</taxon>
        <taxon>Caenorhabditis</taxon>
    </lineage>
</organism>
<reference evidence="3" key="1">
    <citation type="submission" date="2010-08" db="EMBL/GenBank/DDBJ databases">
        <authorList>
            <consortium name="Caenorhabditis japonica Sequencing Consortium"/>
            <person name="Wilson R.K."/>
        </authorList>
    </citation>
    <scope>NUCLEOTIDE SEQUENCE [LARGE SCALE GENOMIC DNA]</scope>
    <source>
        <strain evidence="3">DF5081</strain>
    </source>
</reference>
<feature type="region of interest" description="Disordered" evidence="1">
    <location>
        <begin position="1"/>
        <end position="107"/>
    </location>
</feature>
<evidence type="ECO:0000313" key="2">
    <source>
        <dbReference type="EnsemblMetazoa" id="CJA40249b.1"/>
    </source>
</evidence>
<feature type="compositionally biased region" description="Polar residues" evidence="1">
    <location>
        <begin position="83"/>
        <end position="93"/>
    </location>
</feature>
<dbReference type="Proteomes" id="UP000005237">
    <property type="component" value="Unassembled WGS sequence"/>
</dbReference>